<dbReference type="RefSeq" id="WP_143865053.1">
    <property type="nucleotide sequence ID" value="NZ_JACOOE010000005.1"/>
</dbReference>
<evidence type="ECO:0000313" key="2">
    <source>
        <dbReference type="Proteomes" id="UP000600600"/>
    </source>
</evidence>
<dbReference type="Proteomes" id="UP000600600">
    <property type="component" value="Unassembled WGS sequence"/>
</dbReference>
<organism evidence="1 2">
    <name type="scientific">Bacteroides difficilis</name>
    <dbReference type="NCBI Taxonomy" id="2763021"/>
    <lineage>
        <taxon>Bacteria</taxon>
        <taxon>Pseudomonadati</taxon>
        <taxon>Bacteroidota</taxon>
        <taxon>Bacteroidia</taxon>
        <taxon>Bacteroidales</taxon>
        <taxon>Bacteroidaceae</taxon>
        <taxon>Bacteroides</taxon>
    </lineage>
</organism>
<name>A0ABR7CBW4_9BACE</name>
<gene>
    <name evidence="1" type="ORF">H8S67_11395</name>
</gene>
<protein>
    <submittedName>
        <fullName evidence="1">Uncharacterized protein</fullName>
    </submittedName>
</protein>
<proteinExistence type="predicted"/>
<sequence length="93" mass="10701">MKTFDVNIHLADYYFSILNSLSDKAKLYLVNKLTESLINSADKTEKIKEAEKDNAFHKLAGIWANDPDIDRIEKSVLTGRRSNKTRNLIPFDE</sequence>
<comment type="caution">
    <text evidence="1">The sequence shown here is derived from an EMBL/GenBank/DDBJ whole genome shotgun (WGS) entry which is preliminary data.</text>
</comment>
<keyword evidence="2" id="KW-1185">Reference proteome</keyword>
<reference evidence="1 2" key="1">
    <citation type="submission" date="2020-08" db="EMBL/GenBank/DDBJ databases">
        <title>Genome public.</title>
        <authorList>
            <person name="Liu C."/>
            <person name="Sun Q."/>
        </authorList>
    </citation>
    <scope>NUCLEOTIDE SEQUENCE [LARGE SCALE GENOMIC DNA]</scope>
    <source>
        <strain evidence="1 2">M27</strain>
    </source>
</reference>
<dbReference type="EMBL" id="JACOOE010000005">
    <property type="protein sequence ID" value="MBC5605272.1"/>
    <property type="molecule type" value="Genomic_DNA"/>
</dbReference>
<evidence type="ECO:0000313" key="1">
    <source>
        <dbReference type="EMBL" id="MBC5605272.1"/>
    </source>
</evidence>
<accession>A0ABR7CBW4</accession>